<dbReference type="InterPro" id="IPR013148">
    <property type="entry name" value="Glyco_hydro_32_N"/>
</dbReference>
<evidence type="ECO:0000256" key="4">
    <source>
        <dbReference type="RuleBase" id="RU362110"/>
    </source>
</evidence>
<evidence type="ECO:0000259" key="6">
    <source>
        <dbReference type="Pfam" id="PF00251"/>
    </source>
</evidence>
<dbReference type="AlphaFoldDB" id="A0AAV8YUW3"/>
<dbReference type="GO" id="GO:0005975">
    <property type="term" value="P:carbohydrate metabolic process"/>
    <property type="evidence" value="ECO:0007669"/>
    <property type="project" value="InterPro"/>
</dbReference>
<feature type="domain" description="Glycosyl hydrolase family 32 N-terminal" evidence="6">
    <location>
        <begin position="53"/>
        <end position="354"/>
    </location>
</feature>
<dbReference type="CDD" id="cd08996">
    <property type="entry name" value="GH32_FFase"/>
    <property type="match status" value="1"/>
</dbReference>
<feature type="chain" id="PRO_5043406809" description="Sucrose-6-phosphate hydrolase" evidence="5">
    <location>
        <begin position="23"/>
        <end position="487"/>
    </location>
</feature>
<feature type="domain" description="Glycosyl hydrolase family 32 C-terminal" evidence="7">
    <location>
        <begin position="380"/>
        <end position="473"/>
    </location>
</feature>
<dbReference type="InterPro" id="IPR006232">
    <property type="entry name" value="Suc6P_hydrolase"/>
</dbReference>
<dbReference type="GO" id="GO:0004564">
    <property type="term" value="F:beta-fructofuranosidase activity"/>
    <property type="evidence" value="ECO:0007669"/>
    <property type="project" value="UniProtKB-EC"/>
</dbReference>
<dbReference type="PANTHER" id="PTHR43101">
    <property type="entry name" value="BETA-FRUCTOSIDASE"/>
    <property type="match status" value="1"/>
</dbReference>
<sequence length="487" mass="55319">MNFTKMFIIFLITVITQSSVLASNDSEFTVEKANEYIAANKHKVIQTYRLQYHFMAPIGWINDPNGFIYHRGEYHLFYQYNPYNATANKIHWGHAKSKDLVHWKHLPVAMAPDQDYDADGVFSGSSMEKDGKLYVMYTGNSGNVQVQCIAISEDDITFEKVAENPVIEASTLPSNAQPQDFRDPKVIKRDNRYYVVTVSRTTENTGQVLLYQSEDLIEWEFKSILLQGTSAQGIMWECPDVFELDGKDVLILSAIQMPVVGDDYHNIDSVIAFVGTIDWDEGNFNVETMKELDHGMDFYATQTLLDDKGRRIAISWMNMWERSYPTAELNHGWAGAMTLPRILNLRNNYLVQTPIPEIANNYNLITTLSRRTLKNGKWAKKERTVISYVTSTHKLALNRKRSGVPITGAENPPVDQRQVTVPLENNKLSLQIFLDRSSVEIFANNGTETLTANIYPTEKSSDGIQFTVVGTAVINYLSFSKIVDKKS</sequence>
<dbReference type="InterPro" id="IPR023296">
    <property type="entry name" value="Glyco_hydro_beta-prop_sf"/>
</dbReference>
<dbReference type="Pfam" id="PF08244">
    <property type="entry name" value="Glyco_hydro_32C"/>
    <property type="match status" value="1"/>
</dbReference>
<comment type="caution">
    <text evidence="8">The sequence shown here is derived from an EMBL/GenBank/DDBJ whole genome shotgun (WGS) entry which is preliminary data.</text>
</comment>
<dbReference type="SUPFAM" id="SSF75005">
    <property type="entry name" value="Arabinanase/levansucrase/invertase"/>
    <property type="match status" value="1"/>
</dbReference>
<evidence type="ECO:0000313" key="9">
    <source>
        <dbReference type="Proteomes" id="UP001162162"/>
    </source>
</evidence>
<dbReference type="Gene3D" id="2.115.10.20">
    <property type="entry name" value="Glycosyl hydrolase domain, family 43"/>
    <property type="match status" value="1"/>
</dbReference>
<evidence type="ECO:0000259" key="7">
    <source>
        <dbReference type="Pfam" id="PF08244"/>
    </source>
</evidence>
<feature type="signal peptide" evidence="5">
    <location>
        <begin position="1"/>
        <end position="22"/>
    </location>
</feature>
<evidence type="ECO:0000256" key="1">
    <source>
        <dbReference type="ARBA" id="ARBA00009902"/>
    </source>
</evidence>
<dbReference type="EC" id="3.2.1.26" evidence="4"/>
<protein>
    <recommendedName>
        <fullName evidence="4">Sucrose-6-phosphate hydrolase</fullName>
        <ecNumber evidence="4">3.2.1.26</ecNumber>
    </recommendedName>
</protein>
<name>A0AAV8YUW3_9CUCU</name>
<comment type="catalytic activity">
    <reaction evidence="4">
        <text>Hydrolysis of terminal non-reducing beta-D-fructofuranoside residues in beta-D-fructofuranosides.</text>
        <dbReference type="EC" id="3.2.1.26"/>
    </reaction>
</comment>
<keyword evidence="5" id="KW-0732">Signal</keyword>
<reference evidence="8" key="1">
    <citation type="journal article" date="2023" name="Insect Mol. Biol.">
        <title>Genome sequencing provides insights into the evolution of gene families encoding plant cell wall-degrading enzymes in longhorned beetles.</title>
        <authorList>
            <person name="Shin N.R."/>
            <person name="Okamura Y."/>
            <person name="Kirsch R."/>
            <person name="Pauchet Y."/>
        </authorList>
    </citation>
    <scope>NUCLEOTIDE SEQUENCE</scope>
    <source>
        <strain evidence="8">AMC_N1</strain>
    </source>
</reference>
<dbReference type="InterPro" id="IPR051214">
    <property type="entry name" value="GH32_Enzymes"/>
</dbReference>
<dbReference type="SUPFAM" id="SSF49899">
    <property type="entry name" value="Concanavalin A-like lectins/glucanases"/>
    <property type="match status" value="1"/>
</dbReference>
<dbReference type="Pfam" id="PF00251">
    <property type="entry name" value="Glyco_hydro_32N"/>
    <property type="match status" value="1"/>
</dbReference>
<dbReference type="SMART" id="SM00640">
    <property type="entry name" value="Glyco_32"/>
    <property type="match status" value="1"/>
</dbReference>
<dbReference type="InterPro" id="IPR001362">
    <property type="entry name" value="Glyco_hydro_32"/>
</dbReference>
<dbReference type="Proteomes" id="UP001162162">
    <property type="component" value="Unassembled WGS sequence"/>
</dbReference>
<keyword evidence="9" id="KW-1185">Reference proteome</keyword>
<dbReference type="InterPro" id="IPR013320">
    <property type="entry name" value="ConA-like_dom_sf"/>
</dbReference>
<comment type="similarity">
    <text evidence="1 4">Belongs to the glycosyl hydrolase 32 family.</text>
</comment>
<dbReference type="PANTHER" id="PTHR43101:SF1">
    <property type="entry name" value="BETA-FRUCTOSIDASE"/>
    <property type="match status" value="1"/>
</dbReference>
<accession>A0AAV8YUW3</accession>
<dbReference type="InterPro" id="IPR013189">
    <property type="entry name" value="Glyco_hydro_32_C"/>
</dbReference>
<organism evidence="8 9">
    <name type="scientific">Aromia moschata</name>
    <dbReference type="NCBI Taxonomy" id="1265417"/>
    <lineage>
        <taxon>Eukaryota</taxon>
        <taxon>Metazoa</taxon>
        <taxon>Ecdysozoa</taxon>
        <taxon>Arthropoda</taxon>
        <taxon>Hexapoda</taxon>
        <taxon>Insecta</taxon>
        <taxon>Pterygota</taxon>
        <taxon>Neoptera</taxon>
        <taxon>Endopterygota</taxon>
        <taxon>Coleoptera</taxon>
        <taxon>Polyphaga</taxon>
        <taxon>Cucujiformia</taxon>
        <taxon>Chrysomeloidea</taxon>
        <taxon>Cerambycidae</taxon>
        <taxon>Cerambycinae</taxon>
        <taxon>Callichromatini</taxon>
        <taxon>Aromia</taxon>
    </lineage>
</organism>
<evidence type="ECO:0000256" key="2">
    <source>
        <dbReference type="ARBA" id="ARBA00022801"/>
    </source>
</evidence>
<evidence type="ECO:0000256" key="5">
    <source>
        <dbReference type="SAM" id="SignalP"/>
    </source>
</evidence>
<evidence type="ECO:0000256" key="3">
    <source>
        <dbReference type="ARBA" id="ARBA00023295"/>
    </source>
</evidence>
<keyword evidence="3 4" id="KW-0326">Glycosidase</keyword>
<dbReference type="GO" id="GO:0005737">
    <property type="term" value="C:cytoplasm"/>
    <property type="evidence" value="ECO:0007669"/>
    <property type="project" value="InterPro"/>
</dbReference>
<evidence type="ECO:0000313" key="8">
    <source>
        <dbReference type="EMBL" id="KAJ8954727.1"/>
    </source>
</evidence>
<gene>
    <name evidence="8" type="ORF">NQ318_011421</name>
</gene>
<proteinExistence type="inferred from homology"/>
<dbReference type="Gene3D" id="2.60.120.560">
    <property type="entry name" value="Exo-inulinase, domain 1"/>
    <property type="match status" value="1"/>
</dbReference>
<dbReference type="EMBL" id="JAPWTK010000045">
    <property type="protein sequence ID" value="KAJ8954727.1"/>
    <property type="molecule type" value="Genomic_DNA"/>
</dbReference>
<dbReference type="NCBIfam" id="TIGR01322">
    <property type="entry name" value="scrB_fam"/>
    <property type="match status" value="1"/>
</dbReference>
<keyword evidence="2 4" id="KW-0378">Hydrolase</keyword>